<evidence type="ECO:0000256" key="3">
    <source>
        <dbReference type="ARBA" id="ARBA00022964"/>
    </source>
</evidence>
<dbReference type="GO" id="GO:0016705">
    <property type="term" value="F:oxidoreductase activity, acting on paired donors, with incorporation or reduction of molecular oxygen"/>
    <property type="evidence" value="ECO:0007669"/>
    <property type="project" value="InterPro"/>
</dbReference>
<dbReference type="SUPFAM" id="SSF48113">
    <property type="entry name" value="Heme-dependent peroxidases"/>
    <property type="match status" value="1"/>
</dbReference>
<reference evidence="9 10" key="1">
    <citation type="journal article" date="2013" name="Nat. Commun.">
        <title>The evolution and pathogenic mechanisms of the rice sheath blight pathogen.</title>
        <authorList>
            <person name="Zheng A."/>
            <person name="Lin R."/>
            <person name="Xu L."/>
            <person name="Qin P."/>
            <person name="Tang C."/>
            <person name="Ai P."/>
            <person name="Zhang D."/>
            <person name="Liu Y."/>
            <person name="Sun Z."/>
            <person name="Feng H."/>
            <person name="Wang Y."/>
            <person name="Chen Y."/>
            <person name="Liang X."/>
            <person name="Fu R."/>
            <person name="Li Q."/>
            <person name="Zhang J."/>
            <person name="Yu X."/>
            <person name="Xie Z."/>
            <person name="Ding L."/>
            <person name="Guan P."/>
            <person name="Tang J."/>
            <person name="Liang Y."/>
            <person name="Wang S."/>
            <person name="Deng Q."/>
            <person name="Li S."/>
            <person name="Zhu J."/>
            <person name="Wang L."/>
            <person name="Liu H."/>
            <person name="Li P."/>
        </authorList>
    </citation>
    <scope>NUCLEOTIDE SEQUENCE [LARGE SCALE GENOMIC DNA]</scope>
    <source>
        <strain evidence="10">AG-1 IA</strain>
    </source>
</reference>
<dbReference type="GO" id="GO:0006979">
    <property type="term" value="P:response to oxidative stress"/>
    <property type="evidence" value="ECO:0007669"/>
    <property type="project" value="InterPro"/>
</dbReference>
<keyword evidence="4" id="KW-0560">Oxidoreductase</keyword>
<dbReference type="SUPFAM" id="SSF48264">
    <property type="entry name" value="Cytochrome P450"/>
    <property type="match status" value="1"/>
</dbReference>
<name>L8X5I4_THACA</name>
<keyword evidence="10" id="KW-1185">Reference proteome</keyword>
<dbReference type="PROSITE" id="PS50292">
    <property type="entry name" value="PEROXIDASE_3"/>
    <property type="match status" value="1"/>
</dbReference>
<evidence type="ECO:0000313" key="9">
    <source>
        <dbReference type="EMBL" id="ELU44268.1"/>
    </source>
</evidence>
<dbReference type="Proteomes" id="UP000011668">
    <property type="component" value="Unassembled WGS sequence"/>
</dbReference>
<dbReference type="Gene3D" id="1.10.630.10">
    <property type="entry name" value="Cytochrome P450"/>
    <property type="match status" value="1"/>
</dbReference>
<keyword evidence="7" id="KW-0349">Heme</keyword>
<dbReference type="Pfam" id="PF03098">
    <property type="entry name" value="An_peroxidase"/>
    <property type="match status" value="1"/>
</dbReference>
<evidence type="ECO:0000313" key="10">
    <source>
        <dbReference type="Proteomes" id="UP000011668"/>
    </source>
</evidence>
<feature type="compositionally biased region" description="Polar residues" evidence="8">
    <location>
        <begin position="316"/>
        <end position="325"/>
    </location>
</feature>
<dbReference type="InterPro" id="IPR010255">
    <property type="entry name" value="Haem_peroxidase_sf"/>
</dbReference>
<dbReference type="OMA" id="EEPAHAF"/>
<dbReference type="InterPro" id="IPR037120">
    <property type="entry name" value="Haem_peroxidase_sf_animal"/>
</dbReference>
<dbReference type="GO" id="GO:0052878">
    <property type="term" value="F:linoleate 8R-lipoxygenase activity"/>
    <property type="evidence" value="ECO:0007669"/>
    <property type="project" value="UniProtKB-EC"/>
</dbReference>
<keyword evidence="5 7" id="KW-0408">Iron</keyword>
<evidence type="ECO:0000256" key="5">
    <source>
        <dbReference type="ARBA" id="ARBA00023004"/>
    </source>
</evidence>
<accession>L8X5I4</accession>
<dbReference type="PANTHER" id="PTHR11903">
    <property type="entry name" value="PROSTAGLANDIN G/H SYNTHASE"/>
    <property type="match status" value="1"/>
</dbReference>
<organism evidence="9 10">
    <name type="scientific">Thanatephorus cucumeris (strain AG1-IA)</name>
    <name type="common">Rice sheath blight fungus</name>
    <name type="synonym">Rhizoctonia solani</name>
    <dbReference type="NCBI Taxonomy" id="983506"/>
    <lineage>
        <taxon>Eukaryota</taxon>
        <taxon>Fungi</taxon>
        <taxon>Dikarya</taxon>
        <taxon>Basidiomycota</taxon>
        <taxon>Agaricomycotina</taxon>
        <taxon>Agaricomycetes</taxon>
        <taxon>Cantharellales</taxon>
        <taxon>Ceratobasidiaceae</taxon>
        <taxon>Rhizoctonia</taxon>
        <taxon>Rhizoctonia solani AG-1</taxon>
    </lineage>
</organism>
<dbReference type="InterPro" id="IPR017972">
    <property type="entry name" value="Cyt_P450_CS"/>
</dbReference>
<dbReference type="PANTHER" id="PTHR11903:SF37">
    <property type="entry name" value="PSI-PRODUCING OXYGENASE A"/>
    <property type="match status" value="1"/>
</dbReference>
<dbReference type="Gene3D" id="1.10.640.10">
    <property type="entry name" value="Haem peroxidase domain superfamily, animal type"/>
    <property type="match status" value="1"/>
</dbReference>
<dbReference type="GO" id="GO:0004497">
    <property type="term" value="F:monooxygenase activity"/>
    <property type="evidence" value="ECO:0007669"/>
    <property type="project" value="InterPro"/>
</dbReference>
<dbReference type="GO" id="GO:0005506">
    <property type="term" value="F:iron ion binding"/>
    <property type="evidence" value="ECO:0007669"/>
    <property type="project" value="InterPro"/>
</dbReference>
<evidence type="ECO:0000256" key="1">
    <source>
        <dbReference type="ARBA" id="ARBA00013239"/>
    </source>
</evidence>
<comment type="caution">
    <text evidence="9">The sequence shown here is derived from an EMBL/GenBank/DDBJ whole genome shotgun (WGS) entry which is preliminary data.</text>
</comment>
<dbReference type="GO" id="GO:0016853">
    <property type="term" value="F:isomerase activity"/>
    <property type="evidence" value="ECO:0007669"/>
    <property type="project" value="UniProtKB-KW"/>
</dbReference>
<dbReference type="OrthoDB" id="823504at2759"/>
<feature type="binding site" description="axial binding residue" evidence="7">
    <location>
        <position position="455"/>
    </location>
    <ligand>
        <name>heme b</name>
        <dbReference type="ChEBI" id="CHEBI:60344"/>
    </ligand>
    <ligandPart>
        <name>Fe</name>
        <dbReference type="ChEBI" id="CHEBI:18248"/>
    </ligandPart>
</feature>
<keyword evidence="3" id="KW-0223">Dioxygenase</keyword>
<evidence type="ECO:0000256" key="6">
    <source>
        <dbReference type="ARBA" id="ARBA00023235"/>
    </source>
</evidence>
<dbReference type="GO" id="GO:0020037">
    <property type="term" value="F:heme binding"/>
    <property type="evidence" value="ECO:0007669"/>
    <property type="project" value="InterPro"/>
</dbReference>
<dbReference type="EC" id="1.13.11.60" evidence="1"/>
<dbReference type="PROSITE" id="PS00086">
    <property type="entry name" value="CYTOCHROME_P450"/>
    <property type="match status" value="1"/>
</dbReference>
<gene>
    <name evidence="9" type="ORF">AG1IA_01703</name>
</gene>
<keyword evidence="6" id="KW-0413">Isomerase</keyword>
<dbReference type="InterPro" id="IPR036396">
    <property type="entry name" value="Cyt_P450_sf"/>
</dbReference>
<dbReference type="HOGENOM" id="CLU_002329_0_0_1"/>
<evidence type="ECO:0000256" key="7">
    <source>
        <dbReference type="PIRSR" id="PIRSR619791-2"/>
    </source>
</evidence>
<keyword evidence="2 7" id="KW-0479">Metal-binding</keyword>
<feature type="region of interest" description="Disordered" evidence="8">
    <location>
        <begin position="296"/>
        <end position="334"/>
    </location>
</feature>
<dbReference type="STRING" id="983506.L8X5I4"/>
<evidence type="ECO:0000256" key="4">
    <source>
        <dbReference type="ARBA" id="ARBA00023002"/>
    </source>
</evidence>
<evidence type="ECO:0000256" key="8">
    <source>
        <dbReference type="SAM" id="MobiDB-lite"/>
    </source>
</evidence>
<dbReference type="InterPro" id="IPR050783">
    <property type="entry name" value="Oxylipin_biosynth_metab"/>
</dbReference>
<dbReference type="InterPro" id="IPR019791">
    <property type="entry name" value="Haem_peroxidase_animal"/>
</dbReference>
<dbReference type="EMBL" id="AFRT01000366">
    <property type="protein sequence ID" value="ELU44268.1"/>
    <property type="molecule type" value="Genomic_DNA"/>
</dbReference>
<evidence type="ECO:0000256" key="2">
    <source>
        <dbReference type="ARBA" id="ARBA00022723"/>
    </source>
</evidence>
<protein>
    <recommendedName>
        <fullName evidence="1">linoleate 8R-lipoxygenase</fullName>
        <ecNumber evidence="1">1.13.11.60</ecNumber>
    </recommendedName>
</protein>
<dbReference type="GO" id="GO:0004601">
    <property type="term" value="F:peroxidase activity"/>
    <property type="evidence" value="ECO:0007669"/>
    <property type="project" value="InterPro"/>
</dbReference>
<proteinExistence type="predicted"/>
<sequence length="1291" mass="143058">MPSLWNPVLDTLAKVSDLADTSRLSSRPIPKAPDGLSDAQAAPAMFGRTDRRSTISTVIDAFTNQARRGKPVDIDFDVASAAADALLNSKTIGLDDRKYLLEYLFVALSRLSPGGDLQQKLQDAVITLLYGDLPHPPVTNVHPDSRFREPDGGNNNLNMPDLGRAGTPYSRTVASITPIPPTNLPTPELIFDTLLRRDTEGGIPHPAGLVPSVYINDTSSYLDLSPLYGHSFEAQNKVRRNDGTGRLHEDVFAENRLLLMPPAVSALLVMFCRNHNYIATKLLQINENRTFKDPEKLKDLPVVNSEKTGTWGGPSESGSPQDQGNNAGGGKHGKDWTDVSMTDSILSQGATASTAYTTPAASRFLGLDNQASRKPRTPLEEQDHVIFNTARLINCGFFMHIIISDYIGAILGLTREGSSYSLNPLEEIRGSDHKLVGRGEGNSCSVEFNLLYRWHATLSAADEKWTESMMKSKFGDVDPTAKDKKTAQTDVKTWTFHNKHGQPLQRDSTTGRFKDADLAELLHDAVENVSGAFSARNTPEVLKIVEVLGINQARKWGVCTVSPDFGSKFIGLKPYESFEEWNPRQEIADAARGLYGHPDNLELYVGMQAEEAKPVIAGAGLCPGYTISRAILADAVALTRGDRFLTTDFTPQNLTVWGFQDCQRDINNGCFGGVLSKILMRGLPEHYTFNSVYALFPFMTPKFMKTHLEEMGIIDLYDLRRPEEARHIVGINSYKAVREVLNNPAIYNATYEKHMKELTNGYGFFLAMDDPAAHQRDMNVMHKVMVGSAESLEYNVAWYAAKTTELIKDKSFSMSKGTTRNVDIVRDVLNLVPVYWVSQEMAGLPLKCKGNEDATLGWLYNRVLIHFSHIFLNVEPLNGWQLRDKAKQVASKLLGIIQGHLEAIASKGRLSFAGIKAFVTDRFYGDDDRAQAFLANLYKNRGDLTIEQLSYNVFGCMIASVSNYAQATPESDHKLAGYVREAMREYHSRGALIEAINWVSTGCIGLSPQAPGIFRDVSTEVTLQDGDKTLHLTPHNRLFVSLANSNLDPDAFENPHSVNPDRPRDAYNLFGHGMHKCMGDQFTERTMPAVIKSIFKLKNIRRAPGESGKLRSFTQDLHGTKQTMFINARGLVTPWPASMVIQVRTLSISGAMNIHLLPLLSTMNNLKSDMTLHVLRVRIHAVDYARINDLDDPRHSLFSGFLSGLTILMIGRSLCFQYIPGESCPGLIRLWLFTWASTVLLADEARLGIFVHLAPTLGQAKVSINFSQWAGTAIECTTERCVMCKHLGAPR</sequence>
<dbReference type="GO" id="GO:0006631">
    <property type="term" value="P:fatty acid metabolic process"/>
    <property type="evidence" value="ECO:0007669"/>
    <property type="project" value="UniProtKB-ARBA"/>
</dbReference>